<dbReference type="NCBIfam" id="TIGR00006">
    <property type="entry name" value="16S rRNA (cytosine(1402)-N(4))-methyltransferase RsmH"/>
    <property type="match status" value="1"/>
</dbReference>
<proteinExistence type="inferred from homology"/>
<dbReference type="Gene3D" id="3.40.50.150">
    <property type="entry name" value="Vaccinia Virus protein VP39"/>
    <property type="match status" value="1"/>
</dbReference>
<dbReference type="InterPro" id="IPR023397">
    <property type="entry name" value="SAM-dep_MeTrfase_MraW_recog"/>
</dbReference>
<dbReference type="EMBL" id="QGDB01000005">
    <property type="protein sequence ID" value="PWL17264.1"/>
    <property type="molecule type" value="Genomic_DNA"/>
</dbReference>
<dbReference type="PIRSF" id="PIRSF004486">
    <property type="entry name" value="MraW"/>
    <property type="match status" value="1"/>
</dbReference>
<dbReference type="SUPFAM" id="SSF81799">
    <property type="entry name" value="Putative methyltransferase TM0872, insert domain"/>
    <property type="match status" value="1"/>
</dbReference>
<dbReference type="SUPFAM" id="SSF53335">
    <property type="entry name" value="S-adenosyl-L-methionine-dependent methyltransferases"/>
    <property type="match status" value="1"/>
</dbReference>
<comment type="catalytic activity">
    <reaction evidence="6">
        <text>cytidine(1402) in 16S rRNA + S-adenosyl-L-methionine = N(4)-methylcytidine(1402) in 16S rRNA + S-adenosyl-L-homocysteine + H(+)</text>
        <dbReference type="Rhea" id="RHEA:42928"/>
        <dbReference type="Rhea" id="RHEA-COMP:10286"/>
        <dbReference type="Rhea" id="RHEA-COMP:10287"/>
        <dbReference type="ChEBI" id="CHEBI:15378"/>
        <dbReference type="ChEBI" id="CHEBI:57856"/>
        <dbReference type="ChEBI" id="CHEBI:59789"/>
        <dbReference type="ChEBI" id="CHEBI:74506"/>
        <dbReference type="ChEBI" id="CHEBI:82748"/>
        <dbReference type="EC" id="2.1.1.199"/>
    </reaction>
</comment>
<protein>
    <recommendedName>
        <fullName evidence="6">Ribosomal RNA small subunit methyltransferase H</fullName>
        <ecNumber evidence="6">2.1.1.199</ecNumber>
    </recommendedName>
    <alternativeName>
        <fullName evidence="6">16S rRNA m(4)C1402 methyltransferase</fullName>
    </alternativeName>
    <alternativeName>
        <fullName evidence="6">rRNA (cytosine-N(4)-)-methyltransferase RsmH</fullName>
    </alternativeName>
</protein>
<keyword evidence="9" id="KW-1185">Reference proteome</keyword>
<evidence type="ECO:0000256" key="6">
    <source>
        <dbReference type="HAMAP-Rule" id="MF_01007"/>
    </source>
</evidence>
<dbReference type="Proteomes" id="UP000245865">
    <property type="component" value="Unassembled WGS sequence"/>
</dbReference>
<evidence type="ECO:0000256" key="1">
    <source>
        <dbReference type="ARBA" id="ARBA00010396"/>
    </source>
</evidence>
<keyword evidence="3 6" id="KW-0489">Methyltransferase</keyword>
<dbReference type="InterPro" id="IPR029063">
    <property type="entry name" value="SAM-dependent_MTases_sf"/>
</dbReference>
<evidence type="ECO:0000313" key="8">
    <source>
        <dbReference type="EMBL" id="PWL17264.1"/>
    </source>
</evidence>
<feature type="binding site" evidence="6">
    <location>
        <begin position="46"/>
        <end position="48"/>
    </location>
    <ligand>
        <name>S-adenosyl-L-methionine</name>
        <dbReference type="ChEBI" id="CHEBI:59789"/>
    </ligand>
</feature>
<keyword evidence="4 6" id="KW-0808">Transferase</keyword>
<feature type="binding site" evidence="6">
    <location>
        <position position="63"/>
    </location>
    <ligand>
        <name>S-adenosyl-L-methionine</name>
        <dbReference type="ChEBI" id="CHEBI:59789"/>
    </ligand>
</feature>
<dbReference type="GO" id="GO:0005737">
    <property type="term" value="C:cytoplasm"/>
    <property type="evidence" value="ECO:0007669"/>
    <property type="project" value="UniProtKB-SubCell"/>
</dbReference>
<comment type="subcellular location">
    <subcellularLocation>
        <location evidence="6">Cytoplasm</location>
    </subcellularLocation>
</comment>
<comment type="similarity">
    <text evidence="1 6">Belongs to the methyltransferase superfamily. RsmH family.</text>
</comment>
<dbReference type="GO" id="GO:0071424">
    <property type="term" value="F:rRNA (cytosine-N4-)-methyltransferase activity"/>
    <property type="evidence" value="ECO:0007669"/>
    <property type="project" value="UniProtKB-UniRule"/>
</dbReference>
<dbReference type="AlphaFoldDB" id="A0A316J6F7"/>
<evidence type="ECO:0000256" key="5">
    <source>
        <dbReference type="ARBA" id="ARBA00022691"/>
    </source>
</evidence>
<keyword evidence="6" id="KW-0963">Cytoplasm</keyword>
<organism evidence="8 9">
    <name type="scientific">Falsochrobactrum shanghaiense</name>
    <dbReference type="NCBI Taxonomy" id="2201899"/>
    <lineage>
        <taxon>Bacteria</taxon>
        <taxon>Pseudomonadati</taxon>
        <taxon>Pseudomonadota</taxon>
        <taxon>Alphaproteobacteria</taxon>
        <taxon>Hyphomicrobiales</taxon>
        <taxon>Brucellaceae</taxon>
        <taxon>Falsochrobactrum</taxon>
    </lineage>
</organism>
<dbReference type="PANTHER" id="PTHR11265:SF0">
    <property type="entry name" value="12S RRNA N4-METHYLCYTIDINE METHYLTRANSFERASE"/>
    <property type="match status" value="1"/>
</dbReference>
<feature type="binding site" evidence="6">
    <location>
        <position position="90"/>
    </location>
    <ligand>
        <name>S-adenosyl-L-methionine</name>
        <dbReference type="ChEBI" id="CHEBI:59789"/>
    </ligand>
</feature>
<sequence length="346" mass="37488">MASLGGDHSQAGEAQLRHVPVLISEVLDALKPEAGKVIVDGTFGAGGYTRHILEAGADVIATDRDPSAIAAGRAMEKLFEGRLHLVESRFSVLDKAVARVCGEGVQVDGVVLDIGVSSMQIDEAERGFSFQKDGPLDMRMSGSGPSAADVVNRLKTGDLARIFNFLGEERHAGRIARMIDKRRAAQPFTRTLDLANAIETLIGRNPKDRIHPATRVFQALRVYVNDELGELARALLAAERSLKPGGRLVVVTFHSLEDRMVKRFFADRAGGSAGSRHLPETHMRLPSFVPAVKGAVGPSAQEEERNPRARSAKLRAGMRTENPPLEDDLSLFGLPKLPDTHELTRS</sequence>
<comment type="caution">
    <text evidence="8">The sequence shown here is derived from an EMBL/GenBank/DDBJ whole genome shotgun (WGS) entry which is preliminary data.</text>
</comment>
<feature type="region of interest" description="Disordered" evidence="7">
    <location>
        <begin position="295"/>
        <end position="346"/>
    </location>
</feature>
<evidence type="ECO:0000256" key="7">
    <source>
        <dbReference type="SAM" id="MobiDB-lite"/>
    </source>
</evidence>
<dbReference type="GO" id="GO:0070475">
    <property type="term" value="P:rRNA base methylation"/>
    <property type="evidence" value="ECO:0007669"/>
    <property type="project" value="UniProtKB-UniRule"/>
</dbReference>
<evidence type="ECO:0000256" key="2">
    <source>
        <dbReference type="ARBA" id="ARBA00022552"/>
    </source>
</evidence>
<keyword evidence="5 6" id="KW-0949">S-adenosyl-L-methionine</keyword>
<evidence type="ECO:0000313" key="9">
    <source>
        <dbReference type="Proteomes" id="UP000245865"/>
    </source>
</evidence>
<dbReference type="PANTHER" id="PTHR11265">
    <property type="entry name" value="S-ADENOSYL-METHYLTRANSFERASE MRAW"/>
    <property type="match status" value="1"/>
</dbReference>
<dbReference type="EC" id="2.1.1.199" evidence="6"/>
<feature type="binding site" evidence="6">
    <location>
        <position position="113"/>
    </location>
    <ligand>
        <name>S-adenosyl-L-methionine</name>
        <dbReference type="ChEBI" id="CHEBI:59789"/>
    </ligand>
</feature>
<reference evidence="8 9" key="1">
    <citation type="submission" date="2018-05" db="EMBL/GenBank/DDBJ databases">
        <title>Comparative genomic sequence analysis between strain HN4 and CCM 8460T (Falsochrobactrum ovis) will provide more evidence to prove that HN4 is a new species of Falsochrobactrum.</title>
        <authorList>
            <person name="Lyu W."/>
            <person name="Sun L."/>
            <person name="Yao L."/>
        </authorList>
    </citation>
    <scope>NUCLEOTIDE SEQUENCE [LARGE SCALE GENOMIC DNA]</scope>
    <source>
        <strain evidence="8 9">HN4</strain>
    </source>
</reference>
<keyword evidence="2 6" id="KW-0698">rRNA processing</keyword>
<dbReference type="HAMAP" id="MF_01007">
    <property type="entry name" value="16SrRNA_methyltr_H"/>
    <property type="match status" value="1"/>
</dbReference>
<accession>A0A316J6F7</accession>
<dbReference type="Gene3D" id="1.10.150.170">
    <property type="entry name" value="Putative methyltransferase TM0872, insert domain"/>
    <property type="match status" value="1"/>
</dbReference>
<evidence type="ECO:0000256" key="3">
    <source>
        <dbReference type="ARBA" id="ARBA00022603"/>
    </source>
</evidence>
<dbReference type="Pfam" id="PF01795">
    <property type="entry name" value="Methyltransf_5"/>
    <property type="match status" value="1"/>
</dbReference>
<gene>
    <name evidence="6" type="primary">rsmH</name>
    <name evidence="8" type="ORF">DKP76_13265</name>
</gene>
<comment type="function">
    <text evidence="6">Specifically methylates the N4 position of cytidine in position 1402 (C1402) of 16S rRNA.</text>
</comment>
<dbReference type="InterPro" id="IPR002903">
    <property type="entry name" value="RsmH"/>
</dbReference>
<dbReference type="OrthoDB" id="9806637at2"/>
<evidence type="ECO:0000256" key="4">
    <source>
        <dbReference type="ARBA" id="ARBA00022679"/>
    </source>
</evidence>
<name>A0A316J6F7_9HYPH</name>
<feature type="binding site" evidence="6">
    <location>
        <position position="120"/>
    </location>
    <ligand>
        <name>S-adenosyl-L-methionine</name>
        <dbReference type="ChEBI" id="CHEBI:59789"/>
    </ligand>
</feature>